<proteinExistence type="predicted"/>
<evidence type="ECO:0000313" key="3">
    <source>
        <dbReference type="EMBL" id="KYF62089.1"/>
    </source>
</evidence>
<evidence type="ECO:0000256" key="1">
    <source>
        <dbReference type="SAM" id="MobiDB-lite"/>
    </source>
</evidence>
<feature type="region of interest" description="Disordered" evidence="1">
    <location>
        <begin position="385"/>
        <end position="406"/>
    </location>
</feature>
<dbReference type="AlphaFoldDB" id="A0A150Q299"/>
<dbReference type="Pfam" id="PF09937">
    <property type="entry name" value="DUF2169"/>
    <property type="match status" value="1"/>
</dbReference>
<feature type="compositionally biased region" description="Basic and acidic residues" evidence="1">
    <location>
        <begin position="392"/>
        <end position="406"/>
    </location>
</feature>
<name>A0A150Q299_SORCE</name>
<dbReference type="RefSeq" id="WP_061612821.1">
    <property type="nucleotide sequence ID" value="NZ_JEMA01001125.1"/>
</dbReference>
<evidence type="ECO:0000259" key="2">
    <source>
        <dbReference type="Pfam" id="PF09937"/>
    </source>
</evidence>
<feature type="domain" description="DUF2169" evidence="2">
    <location>
        <begin position="26"/>
        <end position="354"/>
    </location>
</feature>
<gene>
    <name evidence="3" type="ORF">BE15_24715</name>
</gene>
<dbReference type="InterPro" id="IPR018683">
    <property type="entry name" value="DUF2169"/>
</dbReference>
<sequence length="406" mass="44743">MSAERTPAREAYDAVLELGPWEGVRPTAYVLVKKTFTIAARRCVLAPPRPLRNDPRDERLAPRLPAGVDFWPSKAATDFVVRGAAHAAGGRPTTQMLVEAAVGATSKRIAVFGRREIRWTAGGRPVIDDPEPFTVMPVIWELAYGGTDTRVELRGEVSLSQLALASMGADHPGTYPRNPLGKGYLVEPAPLHGSEMPNLEDPLDRLTPERLVTGDPALWYRQPLPACFDFVPPLAFPRHLGFGPSVEPWFPAPDDERLPEVRLGVLPAGYRAAREPGVSRRLFQEAPQGFVLDAVRGDEVVRVDGMHEERPSVEFTLPGPPSIEFALEGHRVPTAPRTHTIVVEPAVERVSIVYGATVELPRTFIPGIHKHIPVAVTIDGDRPLRYEAPPTMRERMSSRDAPRERT</sequence>
<accession>A0A150Q299</accession>
<comment type="caution">
    <text evidence="3">The sequence shown here is derived from an EMBL/GenBank/DDBJ whole genome shotgun (WGS) entry which is preliminary data.</text>
</comment>
<evidence type="ECO:0000313" key="4">
    <source>
        <dbReference type="Proteomes" id="UP000075260"/>
    </source>
</evidence>
<organism evidence="3 4">
    <name type="scientific">Sorangium cellulosum</name>
    <name type="common">Polyangium cellulosum</name>
    <dbReference type="NCBI Taxonomy" id="56"/>
    <lineage>
        <taxon>Bacteria</taxon>
        <taxon>Pseudomonadati</taxon>
        <taxon>Myxococcota</taxon>
        <taxon>Polyangia</taxon>
        <taxon>Polyangiales</taxon>
        <taxon>Polyangiaceae</taxon>
        <taxon>Sorangium</taxon>
    </lineage>
</organism>
<reference evidence="3 4" key="1">
    <citation type="submission" date="2014-02" db="EMBL/GenBank/DDBJ databases">
        <title>The small core and large imbalanced accessory genome model reveals a collaborative survival strategy of Sorangium cellulosum strains in nature.</title>
        <authorList>
            <person name="Han K."/>
            <person name="Peng R."/>
            <person name="Blom J."/>
            <person name="Li Y.-Z."/>
        </authorList>
    </citation>
    <scope>NUCLEOTIDE SEQUENCE [LARGE SCALE GENOMIC DNA]</scope>
    <source>
        <strain evidence="3 4">So0008-312</strain>
    </source>
</reference>
<dbReference type="Proteomes" id="UP000075260">
    <property type="component" value="Unassembled WGS sequence"/>
</dbReference>
<dbReference type="EMBL" id="JEMA01001125">
    <property type="protein sequence ID" value="KYF62089.1"/>
    <property type="molecule type" value="Genomic_DNA"/>
</dbReference>
<protein>
    <recommendedName>
        <fullName evidence="2">DUF2169 domain-containing protein</fullName>
    </recommendedName>
</protein>